<gene>
    <name evidence="1" type="ORF">NPIL_358891</name>
</gene>
<dbReference type="EMBL" id="BMAW01025884">
    <property type="protein sequence ID" value="GFT94420.1"/>
    <property type="molecule type" value="Genomic_DNA"/>
</dbReference>
<organism evidence="1 2">
    <name type="scientific">Nephila pilipes</name>
    <name type="common">Giant wood spider</name>
    <name type="synonym">Nephila maculata</name>
    <dbReference type="NCBI Taxonomy" id="299642"/>
    <lineage>
        <taxon>Eukaryota</taxon>
        <taxon>Metazoa</taxon>
        <taxon>Ecdysozoa</taxon>
        <taxon>Arthropoda</taxon>
        <taxon>Chelicerata</taxon>
        <taxon>Arachnida</taxon>
        <taxon>Araneae</taxon>
        <taxon>Araneomorphae</taxon>
        <taxon>Entelegynae</taxon>
        <taxon>Araneoidea</taxon>
        <taxon>Nephilidae</taxon>
        <taxon>Nephila</taxon>
    </lineage>
</organism>
<reference evidence="1" key="1">
    <citation type="submission" date="2020-08" db="EMBL/GenBank/DDBJ databases">
        <title>Multicomponent nature underlies the extraordinary mechanical properties of spider dragline silk.</title>
        <authorList>
            <person name="Kono N."/>
            <person name="Nakamura H."/>
            <person name="Mori M."/>
            <person name="Yoshida Y."/>
            <person name="Ohtoshi R."/>
            <person name="Malay A.D."/>
            <person name="Moran D.A.P."/>
            <person name="Tomita M."/>
            <person name="Numata K."/>
            <person name="Arakawa K."/>
        </authorList>
    </citation>
    <scope>NUCLEOTIDE SEQUENCE</scope>
</reference>
<comment type="caution">
    <text evidence="1">The sequence shown here is derived from an EMBL/GenBank/DDBJ whole genome shotgun (WGS) entry which is preliminary data.</text>
</comment>
<proteinExistence type="predicted"/>
<dbReference type="AlphaFoldDB" id="A0A8X6Q3G0"/>
<sequence>MPVDLSIAPYSWDFEPTWKETLQANCRMIYGVSMKASRRISLAHQTKCDPVTLWKNQETMRPLTTQHHSHHTIFSEQDVAAAIHVSASDSLKRSATPYERSL</sequence>
<protein>
    <submittedName>
        <fullName evidence="1">Uncharacterized protein</fullName>
    </submittedName>
</protein>
<evidence type="ECO:0000313" key="2">
    <source>
        <dbReference type="Proteomes" id="UP000887013"/>
    </source>
</evidence>
<dbReference type="Proteomes" id="UP000887013">
    <property type="component" value="Unassembled WGS sequence"/>
</dbReference>
<accession>A0A8X6Q3G0</accession>
<name>A0A8X6Q3G0_NEPPI</name>
<evidence type="ECO:0000313" key="1">
    <source>
        <dbReference type="EMBL" id="GFT94420.1"/>
    </source>
</evidence>
<keyword evidence="2" id="KW-1185">Reference proteome</keyword>